<evidence type="ECO:0000313" key="1">
    <source>
        <dbReference type="EMBL" id="MCR0985226.1"/>
    </source>
</evidence>
<sequence length="174" mass="18520">MLVSLCVPAAASAQSPARDAASGLAVAPPPGYAARALAPRQGQAARFEVKTPSDTDTGCQVAFTPAPQNNRFTQAQLDRTMRGAEWQEMARKAVSTLYDIQDAGTFETKGRTGFTMTGDFHGEGLPPRAREIRTLFVIQETPRGRTSTVCVGERAGFEARRAEFMAVATGATAP</sequence>
<organism evidence="1 2">
    <name type="scientific">Roseomonas populi</name>
    <dbReference type="NCBI Taxonomy" id="3121582"/>
    <lineage>
        <taxon>Bacteria</taxon>
        <taxon>Pseudomonadati</taxon>
        <taxon>Pseudomonadota</taxon>
        <taxon>Alphaproteobacteria</taxon>
        <taxon>Acetobacterales</taxon>
        <taxon>Roseomonadaceae</taxon>
        <taxon>Roseomonas</taxon>
    </lineage>
</organism>
<dbReference type="RefSeq" id="WP_257718879.1">
    <property type="nucleotide sequence ID" value="NZ_JANJOU010000031.1"/>
</dbReference>
<dbReference type="Proteomes" id="UP001524642">
    <property type="component" value="Unassembled WGS sequence"/>
</dbReference>
<reference evidence="1 2" key="1">
    <citation type="submission" date="2022-06" db="EMBL/GenBank/DDBJ databases">
        <title>Roseomonas CN29.</title>
        <authorList>
            <person name="Cheng Y."/>
            <person name="He X."/>
        </authorList>
    </citation>
    <scope>NUCLEOTIDE SEQUENCE [LARGE SCALE GENOMIC DNA]</scope>
    <source>
        <strain evidence="1 2">CN29</strain>
    </source>
</reference>
<keyword evidence="2" id="KW-1185">Reference proteome</keyword>
<gene>
    <name evidence="1" type="ORF">NRP21_24550</name>
</gene>
<evidence type="ECO:0008006" key="3">
    <source>
        <dbReference type="Google" id="ProtNLM"/>
    </source>
</evidence>
<protein>
    <recommendedName>
        <fullName evidence="3">DUF1795 domain-containing protein</fullName>
    </recommendedName>
</protein>
<name>A0ABT1XAU0_9PROT</name>
<dbReference type="EMBL" id="JANJOU010000031">
    <property type="protein sequence ID" value="MCR0985226.1"/>
    <property type="molecule type" value="Genomic_DNA"/>
</dbReference>
<proteinExistence type="predicted"/>
<accession>A0ABT1XAU0</accession>
<comment type="caution">
    <text evidence="1">The sequence shown here is derived from an EMBL/GenBank/DDBJ whole genome shotgun (WGS) entry which is preliminary data.</text>
</comment>
<evidence type="ECO:0000313" key="2">
    <source>
        <dbReference type="Proteomes" id="UP001524642"/>
    </source>
</evidence>